<proteinExistence type="predicted"/>
<evidence type="ECO:0000313" key="2">
    <source>
        <dbReference type="EMBL" id="OIQ63963.1"/>
    </source>
</evidence>
<dbReference type="EMBL" id="MLJW01008536">
    <property type="protein sequence ID" value="OIQ63963.1"/>
    <property type="molecule type" value="Genomic_DNA"/>
</dbReference>
<gene>
    <name evidence="2" type="ORF">GALL_544910</name>
</gene>
<reference evidence="2" key="1">
    <citation type="submission" date="2016-10" db="EMBL/GenBank/DDBJ databases">
        <title>Sequence of Gallionella enrichment culture.</title>
        <authorList>
            <person name="Poehlein A."/>
            <person name="Muehling M."/>
            <person name="Daniel R."/>
        </authorList>
    </citation>
    <scope>NUCLEOTIDE SEQUENCE</scope>
</reference>
<feature type="region of interest" description="Disordered" evidence="1">
    <location>
        <begin position="107"/>
        <end position="156"/>
    </location>
</feature>
<evidence type="ECO:0000256" key="1">
    <source>
        <dbReference type="SAM" id="MobiDB-lite"/>
    </source>
</evidence>
<sequence length="178" mass="18896">MVGVEAHGHEFNLDGLKARVFRTFPVGLAVLHAEELQPVLVGQLVQRPAHVPLQRAGGPLGQTRLQVREGLLSPLDSVGQLSEIGELLEFLVARGFRCAPRGELPGEALGRVGQQEEAHTQAQGQARRSQDEPEAAGTQGGAHGRPPSSGWGGRWRIGGKRRFIGAGRTLGTAVLSEG</sequence>
<dbReference type="AlphaFoldDB" id="A0A1J5PFD1"/>
<organism evidence="2">
    <name type="scientific">mine drainage metagenome</name>
    <dbReference type="NCBI Taxonomy" id="410659"/>
    <lineage>
        <taxon>unclassified sequences</taxon>
        <taxon>metagenomes</taxon>
        <taxon>ecological metagenomes</taxon>
    </lineage>
</organism>
<name>A0A1J5PFD1_9ZZZZ</name>
<comment type="caution">
    <text evidence="2">The sequence shown here is derived from an EMBL/GenBank/DDBJ whole genome shotgun (WGS) entry which is preliminary data.</text>
</comment>
<protein>
    <submittedName>
        <fullName evidence="2">Uncharacterized protein</fullName>
    </submittedName>
</protein>
<accession>A0A1J5PFD1</accession>